<dbReference type="Proteomes" id="UP000077521">
    <property type="component" value="Unassembled WGS sequence"/>
</dbReference>
<reference evidence="2" key="2">
    <citation type="journal article" date="2019" name="IMA Fungus">
        <title>Genome sequencing and comparison of five Tilletia species to identify candidate genes for the detection of regulated species infecting wheat.</title>
        <authorList>
            <person name="Nguyen H.D.T."/>
            <person name="Sultana T."/>
            <person name="Kesanakurti P."/>
            <person name="Hambleton S."/>
        </authorList>
    </citation>
    <scope>NUCLEOTIDE SEQUENCE</scope>
    <source>
        <strain evidence="2">DAOMC 236416</strain>
    </source>
</reference>
<feature type="compositionally biased region" description="Polar residues" evidence="1">
    <location>
        <begin position="1239"/>
        <end position="1259"/>
    </location>
</feature>
<feature type="region of interest" description="Disordered" evidence="1">
    <location>
        <begin position="306"/>
        <end position="328"/>
    </location>
</feature>
<feature type="compositionally biased region" description="Basic and acidic residues" evidence="1">
    <location>
        <begin position="669"/>
        <end position="683"/>
    </location>
</feature>
<feature type="compositionally biased region" description="Basic residues" evidence="1">
    <location>
        <begin position="1386"/>
        <end position="1398"/>
    </location>
</feature>
<feature type="region of interest" description="Disordered" evidence="1">
    <location>
        <begin position="631"/>
        <end position="735"/>
    </location>
</feature>
<feature type="region of interest" description="Disordered" evidence="1">
    <location>
        <begin position="347"/>
        <end position="387"/>
    </location>
</feature>
<protein>
    <submittedName>
        <fullName evidence="2">Uncharacterized protein</fullName>
    </submittedName>
</protein>
<proteinExistence type="predicted"/>
<feature type="region of interest" description="Disordered" evidence="1">
    <location>
        <begin position="1111"/>
        <end position="1152"/>
    </location>
</feature>
<accession>A0A177TS62</accession>
<name>A0A177TS62_9BASI</name>
<comment type="caution">
    <text evidence="2">The sequence shown here is derived from an EMBL/GenBank/DDBJ whole genome shotgun (WGS) entry which is preliminary data.</text>
</comment>
<feature type="compositionally biased region" description="Acidic residues" evidence="1">
    <location>
        <begin position="644"/>
        <end position="668"/>
    </location>
</feature>
<feature type="compositionally biased region" description="Polar residues" evidence="1">
    <location>
        <begin position="1359"/>
        <end position="1373"/>
    </location>
</feature>
<feature type="compositionally biased region" description="Low complexity" evidence="1">
    <location>
        <begin position="1267"/>
        <end position="1292"/>
    </location>
</feature>
<feature type="region of interest" description="Disordered" evidence="1">
    <location>
        <begin position="1325"/>
        <end position="1398"/>
    </location>
</feature>
<feature type="compositionally biased region" description="Low complexity" evidence="1">
    <location>
        <begin position="349"/>
        <end position="359"/>
    </location>
</feature>
<feature type="region of interest" description="Disordered" evidence="1">
    <location>
        <begin position="1225"/>
        <end position="1304"/>
    </location>
</feature>
<evidence type="ECO:0000256" key="1">
    <source>
        <dbReference type="SAM" id="MobiDB-lite"/>
    </source>
</evidence>
<reference evidence="2" key="1">
    <citation type="submission" date="2016-04" db="EMBL/GenBank/DDBJ databases">
        <authorList>
            <person name="Nguyen H.D."/>
            <person name="Samba Siva P."/>
            <person name="Cullis J."/>
            <person name="Levesque C.A."/>
            <person name="Hambleton S."/>
        </authorList>
    </citation>
    <scope>NUCLEOTIDE SEQUENCE</scope>
    <source>
        <strain evidence="2">DAOMC 236416</strain>
    </source>
</reference>
<evidence type="ECO:0000313" key="2">
    <source>
        <dbReference type="EMBL" id="KAE8243790.1"/>
    </source>
</evidence>
<sequence length="1398" mass="153357">MNRAPRATRIPLASRLAVRLATGQQSPAPENHTDDRNEGLQDDADGDQDHAFEFESSILPAVYDAGAGSSSRKRTRIRRKDSNSRSRSVSVSVSGPGNAEPELWQGFPLKVKSQPRVLVPPTLPPPPYAPDGLHAPIRRADAHVAIDRNFDELRRIHPEIFDQLTHEVLVSALEEQEVNYLEDRIRLQMAGELGPEGVEELRESVLEGGTTLTATWDEEGEAVLLLTAGGKDMSQLYLHEVRRVPQYGLVRTVYEQPLYSGPEQILQVTTCSRPDITSSDAPILLTVIRTASATHVWEIWRRPNQEDGHHHKRKMSLQNLPEPGPQPFLMTLVQEIPTYPDLRNEKVRSAGVSSASSGSNHDRKGKQKARPKEEIDENADDATLRGRAKPLSVPTIANVAWHPTDPNRLLTVDAVGRVGLWVYDPGPGTFHHRLIGNAPCPDTFYPLAPGSNLSASDAAYFQVQWSRKGLVAFLFSRLCFSAVSLETGFSVTISDLAIAPRIDSIVTRPHFIRALCSSADTLNRRNVVSSNWKTRELLAVLTTVDLFIWDVTSLERYVIEAESAHYQSTVASAPLPLPPQAQVWWEHSRGLDRSLALSWVPVLGKSSHRSIVLSSARSRALMVYTFQLAHFPEQSPPEDPRTDLDDEGGIDGDDGGEADIEGQFQDDGEGQREGEGEGQREGEGEGVAEGEGEGEAEDEGEGEREDGEEGEGEGEGEEGDDDLNSEPCSLLAWPPTLLPAGLPSLAASQVKRPAGPLPFPRTNNPPLFIRFDPPDDYTGAAWPKPKEPKQMLMLEQDARASLWATVFELVPNPYGDANDVFAEEEPIKLGKYKVMPTNVRVVDDNLYFSDVPWHRNGEVYGNGFEKLLAVNSERPPVERDDQRDRGIVDLRLLYRALMQVGIIPQQDRIVQAEDVLTEATKQIRASELMSSTPQLPQAFLQRAQQSLEIDVIVLKIASAALGGTMLTPANMLSTDPHSRKMLKAFLAAMTSEMYISRPFRPEWHVGTSWPDDGEGGGRPLTVRAWEHLADDLRAIYLGPKRKKLPPTLLLGLAADQVALDLLLSSAAVSSRQVSVVMADPRQNASAVEDMDEELSDRSGVEAVLYQITKSAGHPRERINDSDDEADDGGPCQRHRRASSHASGRSSRIGDLEDKIDKHLDEVERRFLPKVDMPFLAPRLRVESKMGKANAAELPISQAARLLLSDWTIGEKVEIHKHRNPYETVPDLDELERVRRSRRATSSQPPQSLRTPSRGQTPVNQVERWRNSTSTSALAAGSRASSPGGSQPSQPHSMGVPPTVGFAPPRIASRPSFAFASQLPEGGASFGGGWGSQLGQQSQDVVSGSSMPFGSGSHTGPMVGSSQDAEVAMASTQPLPGRYADRTAVPSKKKAKKRRAGGF</sequence>
<feature type="region of interest" description="Disordered" evidence="1">
    <location>
        <begin position="20"/>
        <end position="47"/>
    </location>
</feature>
<feature type="region of interest" description="Disordered" evidence="1">
    <location>
        <begin position="65"/>
        <end position="97"/>
    </location>
</feature>
<organism evidence="2 3">
    <name type="scientific">Tilletia indica</name>
    <dbReference type="NCBI Taxonomy" id="43049"/>
    <lineage>
        <taxon>Eukaryota</taxon>
        <taxon>Fungi</taxon>
        <taxon>Dikarya</taxon>
        <taxon>Basidiomycota</taxon>
        <taxon>Ustilaginomycotina</taxon>
        <taxon>Exobasidiomycetes</taxon>
        <taxon>Tilletiales</taxon>
        <taxon>Tilletiaceae</taxon>
        <taxon>Tilletia</taxon>
    </lineage>
</organism>
<evidence type="ECO:0000313" key="3">
    <source>
        <dbReference type="Proteomes" id="UP000077521"/>
    </source>
</evidence>
<feature type="compositionally biased region" description="Acidic residues" evidence="1">
    <location>
        <begin position="684"/>
        <end position="724"/>
    </location>
</feature>
<keyword evidence="3" id="KW-1185">Reference proteome</keyword>
<gene>
    <name evidence="2" type="ORF">A4X13_0g6949</name>
</gene>
<feature type="compositionally biased region" description="Low complexity" evidence="1">
    <location>
        <begin position="85"/>
        <end position="94"/>
    </location>
</feature>
<dbReference type="EMBL" id="LWDF02000746">
    <property type="protein sequence ID" value="KAE8243790.1"/>
    <property type="molecule type" value="Genomic_DNA"/>
</dbReference>
<feature type="compositionally biased region" description="Low complexity" evidence="1">
    <location>
        <begin position="1332"/>
        <end position="1345"/>
    </location>
</feature>